<gene>
    <name evidence="7" type="ORF">COV34_01210</name>
</gene>
<comment type="caution">
    <text evidence="7">The sequence shown here is derived from an EMBL/GenBank/DDBJ whole genome shotgun (WGS) entry which is preliminary data.</text>
</comment>
<name>A0A2H0QX73_9BACT</name>
<dbReference type="EC" id="2.1.1.-" evidence="4"/>
<evidence type="ECO:0000256" key="4">
    <source>
        <dbReference type="RuleBase" id="RU362026"/>
    </source>
</evidence>
<evidence type="ECO:0000313" key="7">
    <source>
        <dbReference type="EMBL" id="PIR38215.1"/>
    </source>
</evidence>
<evidence type="ECO:0000256" key="3">
    <source>
        <dbReference type="ARBA" id="ARBA00022679"/>
    </source>
</evidence>
<keyword evidence="3 7" id="KW-0808">Transferase</keyword>
<accession>A0A2H0QX73</accession>
<feature type="domain" description="DNA methylase N-4/N-6" evidence="5">
    <location>
        <begin position="91"/>
        <end position="301"/>
    </location>
</feature>
<organism evidence="7 8">
    <name type="scientific">Candidatus Zambryskibacteria bacterium CG10_big_fil_rev_8_21_14_0_10_42_12</name>
    <dbReference type="NCBI Taxonomy" id="1975115"/>
    <lineage>
        <taxon>Bacteria</taxon>
        <taxon>Candidatus Zambryskiibacteriota</taxon>
    </lineage>
</organism>
<dbReference type="AlphaFoldDB" id="A0A2H0QX73"/>
<reference evidence="7 8" key="1">
    <citation type="submission" date="2017-09" db="EMBL/GenBank/DDBJ databases">
        <title>Depth-based differentiation of microbial function through sediment-hosted aquifers and enrichment of novel symbionts in the deep terrestrial subsurface.</title>
        <authorList>
            <person name="Probst A.J."/>
            <person name="Ladd B."/>
            <person name="Jarett J.K."/>
            <person name="Geller-Mcgrath D.E."/>
            <person name="Sieber C.M."/>
            <person name="Emerson J.B."/>
            <person name="Anantharaman K."/>
            <person name="Thomas B.C."/>
            <person name="Malmstrom R."/>
            <person name="Stieglmeier M."/>
            <person name="Klingl A."/>
            <person name="Woyke T."/>
            <person name="Ryan C.M."/>
            <person name="Banfield J.F."/>
        </authorList>
    </citation>
    <scope>NUCLEOTIDE SEQUENCE [LARGE SCALE GENOMIC DNA]</scope>
    <source>
        <strain evidence="7">CG10_big_fil_rev_8_21_14_0_10_42_12</strain>
    </source>
</reference>
<dbReference type="GO" id="GO:0005737">
    <property type="term" value="C:cytoplasm"/>
    <property type="evidence" value="ECO:0007669"/>
    <property type="project" value="TreeGrafter"/>
</dbReference>
<dbReference type="InterPro" id="IPR041657">
    <property type="entry name" value="HTH_17"/>
</dbReference>
<sequence>MQPNFYTIKEASDFLNVSEITIKRYISKNIIPSIKIGGARRIEKDSLAYLLTLSKKPKKEARDKITKDGLKNKIFNDDCIKIMSSIEDESIDLIFADPPYNLSKSNFKIKFTKSGGKDLYTNKGLWDIIDNYELFTKKWIDEAFRILKKNGAIWVAGTYHSIYTTGYLLEKTGFELLNEILWHKTDATPNLSCTRFVADHENFIWARKGKGNIFNYDLMKKDNDGKQMRSIWPKGKTFGGKKIHPTQKPEWLLERIIKSTTNSGDIVFDPFLGSGTTAVVAKRMNRFYSGCEIDNAFYKMSIDRIKNKT</sequence>
<dbReference type="GO" id="GO:0003677">
    <property type="term" value="F:DNA binding"/>
    <property type="evidence" value="ECO:0007669"/>
    <property type="project" value="InterPro"/>
</dbReference>
<dbReference type="PANTHER" id="PTHR13370">
    <property type="entry name" value="RNA METHYLASE-RELATED"/>
    <property type="match status" value="1"/>
</dbReference>
<dbReference type="SUPFAM" id="SSF53335">
    <property type="entry name" value="S-adenosyl-L-methionine-dependent methyltransferases"/>
    <property type="match status" value="1"/>
</dbReference>
<dbReference type="PROSITE" id="PS00092">
    <property type="entry name" value="N6_MTASE"/>
    <property type="match status" value="1"/>
</dbReference>
<dbReference type="Pfam" id="PF01555">
    <property type="entry name" value="N6_N4_Mtase"/>
    <property type="match status" value="1"/>
</dbReference>
<dbReference type="NCBIfam" id="TIGR01764">
    <property type="entry name" value="excise"/>
    <property type="match status" value="1"/>
</dbReference>
<dbReference type="InterPro" id="IPR009061">
    <property type="entry name" value="DNA-bd_dom_put_sf"/>
</dbReference>
<dbReference type="InterPro" id="IPR001091">
    <property type="entry name" value="RM_Methyltransferase"/>
</dbReference>
<dbReference type="InterPro" id="IPR010093">
    <property type="entry name" value="SinI_DNA-bd"/>
</dbReference>
<evidence type="ECO:0000313" key="8">
    <source>
        <dbReference type="Proteomes" id="UP000231333"/>
    </source>
</evidence>
<dbReference type="InterPro" id="IPR002052">
    <property type="entry name" value="DNA_methylase_N6_adenine_CS"/>
</dbReference>
<dbReference type="Proteomes" id="UP000231333">
    <property type="component" value="Unassembled WGS sequence"/>
</dbReference>
<proteinExistence type="inferred from homology"/>
<evidence type="ECO:0000256" key="1">
    <source>
        <dbReference type="ARBA" id="ARBA00006594"/>
    </source>
</evidence>
<dbReference type="PANTHER" id="PTHR13370:SF24">
    <property type="entry name" value="TYPE III RESTRICTION-MODIFICATION ENZYME STYLTI MOD SUBUNIT"/>
    <property type="match status" value="1"/>
</dbReference>
<dbReference type="GO" id="GO:0008170">
    <property type="term" value="F:N-methyltransferase activity"/>
    <property type="evidence" value="ECO:0007669"/>
    <property type="project" value="InterPro"/>
</dbReference>
<dbReference type="EMBL" id="PCXL01000011">
    <property type="protein sequence ID" value="PIR38215.1"/>
    <property type="molecule type" value="Genomic_DNA"/>
</dbReference>
<dbReference type="SUPFAM" id="SSF46955">
    <property type="entry name" value="Putative DNA-binding domain"/>
    <property type="match status" value="1"/>
</dbReference>
<feature type="domain" description="Helix-turn-helix" evidence="6">
    <location>
        <begin position="5"/>
        <end position="49"/>
    </location>
</feature>
<dbReference type="InterPro" id="IPR029063">
    <property type="entry name" value="SAM-dependent_MTases_sf"/>
</dbReference>
<keyword evidence="2 7" id="KW-0489">Methyltransferase</keyword>
<dbReference type="InterPro" id="IPR002941">
    <property type="entry name" value="DNA_methylase_N4/N6"/>
</dbReference>
<comment type="similarity">
    <text evidence="1 4">Belongs to the N(4)/N(6)-methyltransferase family.</text>
</comment>
<dbReference type="GO" id="GO:0032259">
    <property type="term" value="P:methylation"/>
    <property type="evidence" value="ECO:0007669"/>
    <property type="project" value="UniProtKB-KW"/>
</dbReference>
<dbReference type="Gene3D" id="3.40.50.150">
    <property type="entry name" value="Vaccinia Virus protein VP39"/>
    <property type="match status" value="1"/>
</dbReference>
<protein>
    <recommendedName>
        <fullName evidence="4">Methyltransferase</fullName>
        <ecNumber evidence="4">2.1.1.-</ecNumber>
    </recommendedName>
</protein>
<dbReference type="PRINTS" id="PR00508">
    <property type="entry name" value="S21N4MTFRASE"/>
</dbReference>
<evidence type="ECO:0000259" key="6">
    <source>
        <dbReference type="Pfam" id="PF12728"/>
    </source>
</evidence>
<evidence type="ECO:0000259" key="5">
    <source>
        <dbReference type="Pfam" id="PF01555"/>
    </source>
</evidence>
<dbReference type="Pfam" id="PF12728">
    <property type="entry name" value="HTH_17"/>
    <property type="match status" value="1"/>
</dbReference>
<evidence type="ECO:0000256" key="2">
    <source>
        <dbReference type="ARBA" id="ARBA00022603"/>
    </source>
</evidence>